<keyword evidence="9" id="KW-1185">Reference proteome</keyword>
<dbReference type="EMBL" id="ML996692">
    <property type="protein sequence ID" value="KAF2401759.1"/>
    <property type="molecule type" value="Genomic_DNA"/>
</dbReference>
<proteinExistence type="inferred from homology"/>
<dbReference type="InterPro" id="IPR003154">
    <property type="entry name" value="S1/P1nuclease"/>
</dbReference>
<dbReference type="OrthoDB" id="441446at2759"/>
<keyword evidence="4" id="KW-0255">Endonuclease</keyword>
<dbReference type="PANTHER" id="PTHR33146">
    <property type="entry name" value="ENDONUCLEASE 4"/>
    <property type="match status" value="1"/>
</dbReference>
<dbReference type="AlphaFoldDB" id="A0A6G1I112"/>
<dbReference type="SUPFAM" id="SSF48537">
    <property type="entry name" value="Phospholipase C/P1 nuclease"/>
    <property type="match status" value="1"/>
</dbReference>
<evidence type="ECO:0000313" key="9">
    <source>
        <dbReference type="Proteomes" id="UP000799640"/>
    </source>
</evidence>
<keyword evidence="2" id="KW-0540">Nuclease</keyword>
<dbReference type="GO" id="GO:0046872">
    <property type="term" value="F:metal ion binding"/>
    <property type="evidence" value="ECO:0007669"/>
    <property type="project" value="UniProtKB-KW"/>
</dbReference>
<dbReference type="Proteomes" id="UP000799640">
    <property type="component" value="Unassembled WGS sequence"/>
</dbReference>
<dbReference type="GO" id="GO:0016788">
    <property type="term" value="F:hydrolase activity, acting on ester bonds"/>
    <property type="evidence" value="ECO:0007669"/>
    <property type="project" value="InterPro"/>
</dbReference>
<evidence type="ECO:0000256" key="4">
    <source>
        <dbReference type="ARBA" id="ARBA00022759"/>
    </source>
</evidence>
<comment type="similarity">
    <text evidence="1">Belongs to the nuclease type I family.</text>
</comment>
<name>A0A6G1I112_9PEZI</name>
<dbReference type="PANTHER" id="PTHR33146:SF26">
    <property type="entry name" value="ENDONUCLEASE 4"/>
    <property type="match status" value="1"/>
</dbReference>
<dbReference type="GO" id="GO:0003676">
    <property type="term" value="F:nucleic acid binding"/>
    <property type="evidence" value="ECO:0007669"/>
    <property type="project" value="InterPro"/>
</dbReference>
<dbReference type="InterPro" id="IPR008947">
    <property type="entry name" value="PLipase_C/P1_nuclease_dom_sf"/>
</dbReference>
<keyword evidence="7" id="KW-0325">Glycoprotein</keyword>
<protein>
    <submittedName>
        <fullName evidence="8">Nuclease PA3</fullName>
    </submittedName>
</protein>
<keyword evidence="3" id="KW-0479">Metal-binding</keyword>
<organism evidence="8 9">
    <name type="scientific">Trichodelitschia bisporula</name>
    <dbReference type="NCBI Taxonomy" id="703511"/>
    <lineage>
        <taxon>Eukaryota</taxon>
        <taxon>Fungi</taxon>
        <taxon>Dikarya</taxon>
        <taxon>Ascomycota</taxon>
        <taxon>Pezizomycotina</taxon>
        <taxon>Dothideomycetes</taxon>
        <taxon>Dothideomycetes incertae sedis</taxon>
        <taxon>Phaeotrichales</taxon>
        <taxon>Phaeotrichaceae</taxon>
        <taxon>Trichodelitschia</taxon>
    </lineage>
</organism>
<evidence type="ECO:0000256" key="2">
    <source>
        <dbReference type="ARBA" id="ARBA00022722"/>
    </source>
</evidence>
<dbReference type="CDD" id="cd11010">
    <property type="entry name" value="S1-P1_nuclease"/>
    <property type="match status" value="1"/>
</dbReference>
<sequence length="309" mass="32561">MRLLPLLLASTALAWNSDIHNQIGFIASTLLTPPTTALLPHLLPPTYNASIGPAASWADSFRATPEGRFSAGWHFIDTLDSPPLKCEVHASNCAASGCVIEAIATQTRVLTSCIADVRAGRLRGGSNETCNRALMWVVHFAGDVTQPLHASGRGQGGNTVMVPWKGAVVRLHEVWDKLIPYSLAGVTSFPSTSLAPWSAALAARIATSPNSFLEPVKGWTACVTPATAAQCALEWARESNAWACKYVYAQLVNGTDVSGSYAVGAGPVVEMQIGKAAVRLAAWLNALAAPVGTTAEEGERGEPHLALEL</sequence>
<evidence type="ECO:0000256" key="1">
    <source>
        <dbReference type="ARBA" id="ARBA00009547"/>
    </source>
</evidence>
<dbReference type="Pfam" id="PF02265">
    <property type="entry name" value="S1-P1_nuclease"/>
    <property type="match status" value="1"/>
</dbReference>
<reference evidence="8" key="1">
    <citation type="journal article" date="2020" name="Stud. Mycol.">
        <title>101 Dothideomycetes genomes: a test case for predicting lifestyles and emergence of pathogens.</title>
        <authorList>
            <person name="Haridas S."/>
            <person name="Albert R."/>
            <person name="Binder M."/>
            <person name="Bloem J."/>
            <person name="Labutti K."/>
            <person name="Salamov A."/>
            <person name="Andreopoulos B."/>
            <person name="Baker S."/>
            <person name="Barry K."/>
            <person name="Bills G."/>
            <person name="Bluhm B."/>
            <person name="Cannon C."/>
            <person name="Castanera R."/>
            <person name="Culley D."/>
            <person name="Daum C."/>
            <person name="Ezra D."/>
            <person name="Gonzalez J."/>
            <person name="Henrissat B."/>
            <person name="Kuo A."/>
            <person name="Liang C."/>
            <person name="Lipzen A."/>
            <person name="Lutzoni F."/>
            <person name="Magnuson J."/>
            <person name="Mondo S."/>
            <person name="Nolan M."/>
            <person name="Ohm R."/>
            <person name="Pangilinan J."/>
            <person name="Park H.-J."/>
            <person name="Ramirez L."/>
            <person name="Alfaro M."/>
            <person name="Sun H."/>
            <person name="Tritt A."/>
            <person name="Yoshinaga Y."/>
            <person name="Zwiers L.-H."/>
            <person name="Turgeon B."/>
            <person name="Goodwin S."/>
            <person name="Spatafora J."/>
            <person name="Crous P."/>
            <person name="Grigoriev I."/>
        </authorList>
    </citation>
    <scope>NUCLEOTIDE SEQUENCE</scope>
    <source>
        <strain evidence="8">CBS 262.69</strain>
    </source>
</reference>
<dbReference type="GO" id="GO:0006308">
    <property type="term" value="P:DNA catabolic process"/>
    <property type="evidence" value="ECO:0007669"/>
    <property type="project" value="InterPro"/>
</dbReference>
<evidence type="ECO:0000313" key="8">
    <source>
        <dbReference type="EMBL" id="KAF2401759.1"/>
    </source>
</evidence>
<gene>
    <name evidence="8" type="ORF">EJ06DRAFT_474634</name>
</gene>
<evidence type="ECO:0000256" key="3">
    <source>
        <dbReference type="ARBA" id="ARBA00022723"/>
    </source>
</evidence>
<keyword evidence="6" id="KW-1015">Disulfide bond</keyword>
<keyword evidence="5" id="KW-0378">Hydrolase</keyword>
<dbReference type="GO" id="GO:0004519">
    <property type="term" value="F:endonuclease activity"/>
    <property type="evidence" value="ECO:0007669"/>
    <property type="project" value="UniProtKB-KW"/>
</dbReference>
<evidence type="ECO:0000256" key="5">
    <source>
        <dbReference type="ARBA" id="ARBA00022801"/>
    </source>
</evidence>
<evidence type="ECO:0000256" key="6">
    <source>
        <dbReference type="ARBA" id="ARBA00023157"/>
    </source>
</evidence>
<dbReference type="Gene3D" id="1.10.575.10">
    <property type="entry name" value="P1 Nuclease"/>
    <property type="match status" value="1"/>
</dbReference>
<evidence type="ECO:0000256" key="7">
    <source>
        <dbReference type="ARBA" id="ARBA00023180"/>
    </source>
</evidence>
<accession>A0A6G1I112</accession>